<keyword evidence="2" id="KW-0732">Signal</keyword>
<gene>
    <name evidence="3" type="ORF">MIND_00440000</name>
</gene>
<feature type="chain" id="PRO_5034125387" evidence="2">
    <location>
        <begin position="20"/>
        <end position="386"/>
    </location>
</feature>
<accession>A0A8H6SX86</accession>
<dbReference type="Proteomes" id="UP000636479">
    <property type="component" value="Unassembled WGS sequence"/>
</dbReference>
<protein>
    <submittedName>
        <fullName evidence="3">Uncharacterized protein</fullName>
    </submittedName>
</protein>
<dbReference type="InterPro" id="IPR053216">
    <property type="entry name" value="Appressorial_penetr-assoc"/>
</dbReference>
<evidence type="ECO:0000313" key="4">
    <source>
        <dbReference type="Proteomes" id="UP000636479"/>
    </source>
</evidence>
<dbReference type="AlphaFoldDB" id="A0A8H6SX86"/>
<dbReference type="PANTHER" id="PTHR34587">
    <property type="entry name" value="VWFA DOMAIN-CONTAINING PROTEIN"/>
    <property type="match status" value="1"/>
</dbReference>
<evidence type="ECO:0000256" key="1">
    <source>
        <dbReference type="SAM" id="MobiDB-lite"/>
    </source>
</evidence>
<feature type="signal peptide" evidence="2">
    <location>
        <begin position="1"/>
        <end position="19"/>
    </location>
</feature>
<proteinExistence type="predicted"/>
<dbReference type="EMBL" id="JACAZF010000004">
    <property type="protein sequence ID" value="KAF7306487.1"/>
    <property type="molecule type" value="Genomic_DNA"/>
</dbReference>
<keyword evidence="4" id="KW-1185">Reference proteome</keyword>
<dbReference type="GeneID" id="59343730"/>
<organism evidence="3 4">
    <name type="scientific">Mycena indigotica</name>
    <dbReference type="NCBI Taxonomy" id="2126181"/>
    <lineage>
        <taxon>Eukaryota</taxon>
        <taxon>Fungi</taxon>
        <taxon>Dikarya</taxon>
        <taxon>Basidiomycota</taxon>
        <taxon>Agaricomycotina</taxon>
        <taxon>Agaricomycetes</taxon>
        <taxon>Agaricomycetidae</taxon>
        <taxon>Agaricales</taxon>
        <taxon>Marasmiineae</taxon>
        <taxon>Mycenaceae</taxon>
        <taxon>Mycena</taxon>
    </lineage>
</organism>
<dbReference type="PANTHER" id="PTHR34587:SF2">
    <property type="entry name" value="G-PROTEIN COUPLED RECEPTORS FAMILY 1 PROFILE DOMAIN-CONTAINING PROTEIN"/>
    <property type="match status" value="1"/>
</dbReference>
<reference evidence="3" key="1">
    <citation type="submission" date="2020-05" db="EMBL/GenBank/DDBJ databases">
        <title>Mycena genomes resolve the evolution of fungal bioluminescence.</title>
        <authorList>
            <person name="Tsai I.J."/>
        </authorList>
    </citation>
    <scope>NUCLEOTIDE SEQUENCE</scope>
    <source>
        <strain evidence="3">171206Taipei</strain>
    </source>
</reference>
<feature type="compositionally biased region" description="Low complexity" evidence="1">
    <location>
        <begin position="141"/>
        <end position="161"/>
    </location>
</feature>
<evidence type="ECO:0000313" key="3">
    <source>
        <dbReference type="EMBL" id="KAF7306487.1"/>
    </source>
</evidence>
<evidence type="ECO:0000256" key="2">
    <source>
        <dbReference type="SAM" id="SignalP"/>
    </source>
</evidence>
<sequence>MKFSATLASLSLLAVSVSAHRLPSRYAAARRGDQFVTGPCTTDSDCQQGCCGFTTGKCAGPAVAQTNGSGGCGFGTAAPNCNVAKALGLSDCVAGAVNGDITSPAIQQVAALVAQLNNLPFTPAAPAAAAPPAAAPPAAAPPAAEAPAAEAPPAANNAGAGAAAGGAGADAQTSLTLDPAVIAKGFADDGQNPPTAGQTASKTTTNNWINFCKLTLPGTPLTDGKQVQGGSCNPTPMGLLPSIEKMPSAKFNFPKNTDSINANVPFNASLNVLNFQTGVFTNAQKTYFSAPQTLNAQGEIIGHTHIVIETLQSIDQITPTDPKKFFFFKGVDDPAQNGIAIAFVAKGVPVGAYRMCSINTSANHSPVVGPIAQHGSFDDCVYFTAK</sequence>
<dbReference type="RefSeq" id="XP_037221506.1">
    <property type="nucleotide sequence ID" value="XM_037361214.1"/>
</dbReference>
<feature type="region of interest" description="Disordered" evidence="1">
    <location>
        <begin position="126"/>
        <end position="167"/>
    </location>
</feature>
<name>A0A8H6SX86_9AGAR</name>
<dbReference type="OrthoDB" id="2336871at2759"/>
<comment type="caution">
    <text evidence="3">The sequence shown here is derived from an EMBL/GenBank/DDBJ whole genome shotgun (WGS) entry which is preliminary data.</text>
</comment>